<evidence type="ECO:0000256" key="2">
    <source>
        <dbReference type="SAM" id="MobiDB-lite"/>
    </source>
</evidence>
<organism evidence="3 4">
    <name type="scientific">Diatrype stigma</name>
    <dbReference type="NCBI Taxonomy" id="117547"/>
    <lineage>
        <taxon>Eukaryota</taxon>
        <taxon>Fungi</taxon>
        <taxon>Dikarya</taxon>
        <taxon>Ascomycota</taxon>
        <taxon>Pezizomycotina</taxon>
        <taxon>Sordariomycetes</taxon>
        <taxon>Xylariomycetidae</taxon>
        <taxon>Xylariales</taxon>
        <taxon>Diatrypaceae</taxon>
        <taxon>Diatrype</taxon>
    </lineage>
</organism>
<feature type="coiled-coil region" evidence="1">
    <location>
        <begin position="91"/>
        <end position="125"/>
    </location>
</feature>
<evidence type="ECO:0000313" key="3">
    <source>
        <dbReference type="EMBL" id="KAK7744730.1"/>
    </source>
</evidence>
<feature type="compositionally biased region" description="Low complexity" evidence="2">
    <location>
        <begin position="45"/>
        <end position="55"/>
    </location>
</feature>
<sequence length="446" mass="49410">MSSSTSDKRRGGSGSSSSHAVRSSTSSRSSNSIIAPPPRAQLTGSASSSTPASAAQETDGPLAHEPASAATHSTNKGEEEQESNSNSNSNMNLMKMKIKEKDERIAELERELTVMEAEFARELDRLSQSESETAGFWQRKHSALNQKFLRADTELRLLRSEVDVREAERQELRDGWEVLRQELRHRDDEIAALKGHLNGMKQWVSASTRSGQQTSDEEFADAMAKLGNSLQNWVIIHFRKAKLNFSKADPSVIEDLSQLVPSILVEMVFDRYFVGLSDTEAKRLRETEQFLASIGSPEAVNQWRAMTLTLLHKEGSTKLQKETTAMVNDVVSRVNRILNAITDANTSDARDQALHILVDSSVELARLLAVQKAVFKVTMPILLPHQRIVFEASSMEDIGGEEEESLTAREICCVTFPGVMKFGDENGGHPQFRNAIAKARVLCSPE</sequence>
<evidence type="ECO:0000313" key="4">
    <source>
        <dbReference type="Proteomes" id="UP001320420"/>
    </source>
</evidence>
<keyword evidence="4" id="KW-1185">Reference proteome</keyword>
<name>A0AAN9UE75_9PEZI</name>
<reference evidence="3 4" key="1">
    <citation type="submission" date="2024-02" db="EMBL/GenBank/DDBJ databases">
        <title>De novo assembly and annotation of 12 fungi associated with fruit tree decline syndrome in Ontario, Canada.</title>
        <authorList>
            <person name="Sulman M."/>
            <person name="Ellouze W."/>
            <person name="Ilyukhin E."/>
        </authorList>
    </citation>
    <scope>NUCLEOTIDE SEQUENCE [LARGE SCALE GENOMIC DNA]</scope>
    <source>
        <strain evidence="3 4">M11/M66-122</strain>
    </source>
</reference>
<accession>A0AAN9UE75</accession>
<proteinExistence type="predicted"/>
<dbReference type="AlphaFoldDB" id="A0AAN9UE75"/>
<feature type="compositionally biased region" description="Low complexity" evidence="2">
    <location>
        <begin position="15"/>
        <end position="32"/>
    </location>
</feature>
<protein>
    <recommendedName>
        <fullName evidence="5">Involucrin repeat protein</fullName>
    </recommendedName>
</protein>
<keyword evidence="1" id="KW-0175">Coiled coil</keyword>
<comment type="caution">
    <text evidence="3">The sequence shown here is derived from an EMBL/GenBank/DDBJ whole genome shotgun (WGS) entry which is preliminary data.</text>
</comment>
<evidence type="ECO:0000256" key="1">
    <source>
        <dbReference type="SAM" id="Coils"/>
    </source>
</evidence>
<gene>
    <name evidence="3" type="ORF">SLS62_010087</name>
</gene>
<dbReference type="Proteomes" id="UP001320420">
    <property type="component" value="Unassembled WGS sequence"/>
</dbReference>
<dbReference type="EMBL" id="JAKJXP020000117">
    <property type="protein sequence ID" value="KAK7744730.1"/>
    <property type="molecule type" value="Genomic_DNA"/>
</dbReference>
<evidence type="ECO:0008006" key="5">
    <source>
        <dbReference type="Google" id="ProtNLM"/>
    </source>
</evidence>
<feature type="compositionally biased region" description="Basic and acidic residues" evidence="2">
    <location>
        <begin position="1"/>
        <end position="10"/>
    </location>
</feature>
<feature type="region of interest" description="Disordered" evidence="2">
    <location>
        <begin position="1"/>
        <end position="90"/>
    </location>
</feature>